<dbReference type="RefSeq" id="WP_091613744.1">
    <property type="nucleotide sequence ID" value="NZ_FNNC01000003.1"/>
</dbReference>
<reference evidence="3 4" key="1">
    <citation type="submission" date="2016-10" db="EMBL/GenBank/DDBJ databases">
        <authorList>
            <person name="de Groot N.N."/>
        </authorList>
    </citation>
    <scope>NUCLEOTIDE SEQUENCE [LARGE SCALE GENOMIC DNA]</scope>
    <source>
        <strain evidence="3 4">DSM 23126</strain>
    </source>
</reference>
<dbReference type="AlphaFoldDB" id="A0A1H2UG08"/>
<dbReference type="GO" id="GO:0009223">
    <property type="term" value="P:pyrimidine deoxyribonucleotide catabolic process"/>
    <property type="evidence" value="ECO:0007669"/>
    <property type="project" value="TreeGrafter"/>
</dbReference>
<dbReference type="InterPro" id="IPR023214">
    <property type="entry name" value="HAD_sf"/>
</dbReference>
<dbReference type="InterPro" id="IPR036412">
    <property type="entry name" value="HAD-like_sf"/>
</dbReference>
<keyword evidence="4" id="KW-1185">Reference proteome</keyword>
<feature type="active site" description="Proton donor" evidence="2">
    <location>
        <position position="9"/>
    </location>
</feature>
<comment type="similarity">
    <text evidence="1">Belongs to the 5'(3')-deoxyribonucleotidase family.</text>
</comment>
<organism evidence="3 4">
    <name type="scientific">Marinococcus luteus</name>
    <dbReference type="NCBI Taxonomy" id="1122204"/>
    <lineage>
        <taxon>Bacteria</taxon>
        <taxon>Bacillati</taxon>
        <taxon>Bacillota</taxon>
        <taxon>Bacilli</taxon>
        <taxon>Bacillales</taxon>
        <taxon>Bacillaceae</taxon>
        <taxon>Marinococcus</taxon>
    </lineage>
</organism>
<evidence type="ECO:0000256" key="1">
    <source>
        <dbReference type="ARBA" id="ARBA00009589"/>
    </source>
</evidence>
<dbReference type="SFLD" id="SFLDG01126">
    <property type="entry name" value="C1.2:_Nucleotidase_Like"/>
    <property type="match status" value="1"/>
</dbReference>
<evidence type="ECO:0000313" key="3">
    <source>
        <dbReference type="EMBL" id="SDW55091.1"/>
    </source>
</evidence>
<sequence length="174" mass="20430">MERIAIDMDEVTVNTLPTLLHRFNRDYGYSVTAEDLKGMKLEALHPELHDEIKAYFYEPSFFRHLQVMDGAPEVIAQLARQYEVFITTAAMEFPPSFAAKYEWLKNNLSFLGDMNFVFCGDKSIIHADYLIDDNARHFERFDGKGILYTAPHNVYETAYARVDHWEDIRRYFLT</sequence>
<name>A0A1H2UG08_9BACI</name>
<dbReference type="Gene3D" id="1.10.40.40">
    <property type="entry name" value="Deoxyribonucleotidase, domain 2"/>
    <property type="match status" value="1"/>
</dbReference>
<dbReference type="InterPro" id="IPR010708">
    <property type="entry name" value="5'(3')-deoxyribonucleotidase"/>
</dbReference>
<dbReference type="OrthoDB" id="278110at2"/>
<dbReference type="PANTHER" id="PTHR16504:SF4">
    <property type="entry name" value="5'(3')-DEOXYRIBONUCLEOTIDASE"/>
    <property type="match status" value="1"/>
</dbReference>
<gene>
    <name evidence="3" type="ORF">SAMN05421781_1707</name>
</gene>
<protein>
    <submittedName>
        <fullName evidence="3">5'(3')-deoxyribonucleotidase</fullName>
    </submittedName>
</protein>
<dbReference type="STRING" id="1122204.SAMN05421781_1707"/>
<dbReference type="SFLD" id="SFLDS00003">
    <property type="entry name" value="Haloacid_Dehalogenase"/>
    <property type="match status" value="1"/>
</dbReference>
<dbReference type="GO" id="GO:0008253">
    <property type="term" value="F:5'-nucleotidase activity"/>
    <property type="evidence" value="ECO:0007669"/>
    <property type="project" value="InterPro"/>
</dbReference>
<dbReference type="SFLD" id="SFLDG01146">
    <property type="entry name" value="C1.2.2"/>
    <property type="match status" value="1"/>
</dbReference>
<dbReference type="Pfam" id="PF06941">
    <property type="entry name" value="NT5C"/>
    <property type="match status" value="1"/>
</dbReference>
<feature type="active site" description="Nucleophile" evidence="2">
    <location>
        <position position="7"/>
    </location>
</feature>
<proteinExistence type="inferred from homology"/>
<evidence type="ECO:0000256" key="2">
    <source>
        <dbReference type="PIRSR" id="PIRSR610708-1"/>
    </source>
</evidence>
<dbReference type="Proteomes" id="UP000199488">
    <property type="component" value="Unassembled WGS sequence"/>
</dbReference>
<dbReference type="SUPFAM" id="SSF56784">
    <property type="entry name" value="HAD-like"/>
    <property type="match status" value="1"/>
</dbReference>
<dbReference type="EMBL" id="FNNC01000003">
    <property type="protein sequence ID" value="SDW55091.1"/>
    <property type="molecule type" value="Genomic_DNA"/>
</dbReference>
<dbReference type="Gene3D" id="3.40.50.1000">
    <property type="entry name" value="HAD superfamily/HAD-like"/>
    <property type="match status" value="1"/>
</dbReference>
<dbReference type="PANTHER" id="PTHR16504">
    <property type="entry name" value="5'(3')-DEOXYRIBONUCLEOTIDASE"/>
    <property type="match status" value="1"/>
</dbReference>
<accession>A0A1H2UG08</accession>
<evidence type="ECO:0000313" key="4">
    <source>
        <dbReference type="Proteomes" id="UP000199488"/>
    </source>
</evidence>